<feature type="domain" description="Sulfatase N-terminal" evidence="7">
    <location>
        <begin position="95"/>
        <end position="426"/>
    </location>
</feature>
<keyword evidence="9" id="KW-1185">Reference proteome</keyword>
<feature type="compositionally biased region" description="Polar residues" evidence="6">
    <location>
        <begin position="58"/>
        <end position="75"/>
    </location>
</feature>
<evidence type="ECO:0000256" key="5">
    <source>
        <dbReference type="PIRSR" id="PIRSR036666-50"/>
    </source>
</evidence>
<dbReference type="InterPro" id="IPR000917">
    <property type="entry name" value="Sulfatase_N"/>
</dbReference>
<evidence type="ECO:0000313" key="8">
    <source>
        <dbReference type="EMBL" id="MTB93855.1"/>
    </source>
</evidence>
<gene>
    <name evidence="8" type="ORF">GGQ22_02055</name>
</gene>
<name>A0A6I3JAB6_9ACTN</name>
<keyword evidence="3 8" id="KW-0378">Hydrolase</keyword>
<protein>
    <submittedName>
        <fullName evidence="8">Sulfatase-like hydrolase/transferase</fullName>
    </submittedName>
</protein>
<dbReference type="Proteomes" id="UP000433406">
    <property type="component" value="Unassembled WGS sequence"/>
</dbReference>
<evidence type="ECO:0000256" key="1">
    <source>
        <dbReference type="ARBA" id="ARBA00008779"/>
    </source>
</evidence>
<proteinExistence type="inferred from homology"/>
<dbReference type="InterPro" id="IPR024607">
    <property type="entry name" value="Sulfatase_CS"/>
</dbReference>
<keyword evidence="8" id="KW-0808">Transferase</keyword>
<feature type="modified residue" description="3-oxoalanine (Cys)" evidence="5">
    <location>
        <position position="137"/>
    </location>
</feature>
<dbReference type="GO" id="GO:0030203">
    <property type="term" value="P:glycosaminoglycan metabolic process"/>
    <property type="evidence" value="ECO:0007669"/>
    <property type="project" value="InterPro"/>
</dbReference>
<evidence type="ECO:0000259" key="7">
    <source>
        <dbReference type="Pfam" id="PF00884"/>
    </source>
</evidence>
<feature type="region of interest" description="Disordered" evidence="6">
    <location>
        <begin position="49"/>
        <end position="94"/>
    </location>
</feature>
<dbReference type="SUPFAM" id="SSF53649">
    <property type="entry name" value="Alkaline phosphatase-like"/>
    <property type="match status" value="1"/>
</dbReference>
<dbReference type="InterPro" id="IPR017850">
    <property type="entry name" value="Alkaline_phosphatase_core_sf"/>
</dbReference>
<dbReference type="PANTHER" id="PTHR43108:SF8">
    <property type="entry name" value="SD21168P"/>
    <property type="match status" value="1"/>
</dbReference>
<evidence type="ECO:0000256" key="2">
    <source>
        <dbReference type="ARBA" id="ARBA00022729"/>
    </source>
</evidence>
<dbReference type="Gene3D" id="3.40.720.10">
    <property type="entry name" value="Alkaline Phosphatase, subunit A"/>
    <property type="match status" value="1"/>
</dbReference>
<keyword evidence="2" id="KW-0732">Signal</keyword>
<dbReference type="PIRSF" id="PIRSF036666">
    <property type="entry name" value="G6S"/>
    <property type="match status" value="1"/>
</dbReference>
<evidence type="ECO:0000313" key="9">
    <source>
        <dbReference type="Proteomes" id="UP000433406"/>
    </source>
</evidence>
<sequence>MRGSPGRVLNLGVGPRRMGKEGPVLRRVLVLLAIVLGVSVLVTTALASPKRQDVPRQVEQTTPTAGQRSGMNSQGYEYERPRHRPEARRADDDRPNIVLITTDDQALTDMRWMPKTRRWLGRGGVTFRNMISPHPLCCPARAEILTGQFAQNNGVHTNAGPYGGAGALVDPDNTLASWLQKSGYLVGMSGKYLNQYDATQGVPDGWDYWNVATTNQFGYLRYPMYGNGEPTFHATEYSSDVIRDDTVRLVEQWSEADQPFFIWASYYAPHGLCADAAGCAKPPLPAPRHRHLYPNAAAPSLRKPSFDEDDVRDKSHEIRKRDKVGRRSATYLHRQRIRSLAAVDQGVDRTFKALRKAGELDDTVVVFTSDNGYLLGEHRYRGKILPYEESIRVPLLVRGPGVPKGATRDQTVTTVDLAPTVLELAEVEPGRVVDGRSILPFVRDRDRRRTDTDILIQAGGRPDETPTPWWYRGVRNERWTFVRWSEQGFLELYDNRRDRYQLQNLAYDARHRPVVREMLRRLKVLRDCAGEECRVDLGPPPRPRT</sequence>
<keyword evidence="4" id="KW-0325">Glycoprotein</keyword>
<evidence type="ECO:0000256" key="4">
    <source>
        <dbReference type="ARBA" id="ARBA00023180"/>
    </source>
</evidence>
<dbReference type="PANTHER" id="PTHR43108">
    <property type="entry name" value="N-ACETYLGLUCOSAMINE-6-SULFATASE FAMILY MEMBER"/>
    <property type="match status" value="1"/>
</dbReference>
<comment type="caution">
    <text evidence="8">The sequence shown here is derived from an EMBL/GenBank/DDBJ whole genome shotgun (WGS) entry which is preliminary data.</text>
</comment>
<evidence type="ECO:0000256" key="3">
    <source>
        <dbReference type="ARBA" id="ARBA00022801"/>
    </source>
</evidence>
<dbReference type="AlphaFoldDB" id="A0A6I3JAB6"/>
<comment type="PTM">
    <text evidence="5">The conversion to 3-oxoalanine (also known as C-formylglycine, FGly), of a serine or cysteine residue in prokaryotes and of a cysteine residue in eukaryotes, is critical for catalytic activity.</text>
</comment>
<dbReference type="CDD" id="cd16147">
    <property type="entry name" value="G6S"/>
    <property type="match status" value="1"/>
</dbReference>
<evidence type="ECO:0000256" key="6">
    <source>
        <dbReference type="SAM" id="MobiDB-lite"/>
    </source>
</evidence>
<organism evidence="8 9">
    <name type="scientific">Nocardioides marmotae</name>
    <dbReference type="NCBI Taxonomy" id="2663857"/>
    <lineage>
        <taxon>Bacteria</taxon>
        <taxon>Bacillati</taxon>
        <taxon>Actinomycetota</taxon>
        <taxon>Actinomycetes</taxon>
        <taxon>Propionibacteriales</taxon>
        <taxon>Nocardioidaceae</taxon>
        <taxon>Nocardioides</taxon>
    </lineage>
</organism>
<comment type="similarity">
    <text evidence="1">Belongs to the sulfatase family.</text>
</comment>
<dbReference type="GO" id="GO:0016740">
    <property type="term" value="F:transferase activity"/>
    <property type="evidence" value="ECO:0007669"/>
    <property type="project" value="UniProtKB-KW"/>
</dbReference>
<dbReference type="PROSITE" id="PS00523">
    <property type="entry name" value="SULFATASE_1"/>
    <property type="match status" value="1"/>
</dbReference>
<accession>A0A6I3JAB6</accession>
<reference evidence="8 9" key="1">
    <citation type="submission" date="2019-10" db="EMBL/GenBank/DDBJ databases">
        <title>Nocardioides novel species isolated from the excrement of Marmot.</title>
        <authorList>
            <person name="Zhang G."/>
        </authorList>
    </citation>
    <scope>NUCLEOTIDE SEQUENCE [LARGE SCALE GENOMIC DNA]</scope>
    <source>
        <strain evidence="9">zg-579</strain>
    </source>
</reference>
<dbReference type="GO" id="GO:0008449">
    <property type="term" value="F:N-acetylglucosamine-6-sulfatase activity"/>
    <property type="evidence" value="ECO:0007669"/>
    <property type="project" value="InterPro"/>
</dbReference>
<dbReference type="EMBL" id="WLCI01000002">
    <property type="protein sequence ID" value="MTB93855.1"/>
    <property type="molecule type" value="Genomic_DNA"/>
</dbReference>
<dbReference type="InterPro" id="IPR012251">
    <property type="entry name" value="GlcNAc_6-SO4ase"/>
</dbReference>
<dbReference type="Pfam" id="PF00884">
    <property type="entry name" value="Sulfatase"/>
    <property type="match status" value="1"/>
</dbReference>